<dbReference type="AlphaFoldDB" id="A0A182EN64"/>
<evidence type="ECO:0000313" key="3">
    <source>
        <dbReference type="Proteomes" id="UP000271087"/>
    </source>
</evidence>
<organism evidence="4">
    <name type="scientific">Onchocerca ochengi</name>
    <name type="common">Filarial nematode worm</name>
    <dbReference type="NCBI Taxonomy" id="42157"/>
    <lineage>
        <taxon>Eukaryota</taxon>
        <taxon>Metazoa</taxon>
        <taxon>Ecdysozoa</taxon>
        <taxon>Nematoda</taxon>
        <taxon>Chromadorea</taxon>
        <taxon>Rhabditida</taxon>
        <taxon>Spirurina</taxon>
        <taxon>Spiruromorpha</taxon>
        <taxon>Filarioidea</taxon>
        <taxon>Onchocercidae</taxon>
        <taxon>Onchocerca</taxon>
    </lineage>
</organism>
<dbReference type="InterPro" id="IPR050111">
    <property type="entry name" value="C-type_lectin/snaclec_domain"/>
</dbReference>
<dbReference type="Pfam" id="PF00059">
    <property type="entry name" value="Lectin_C"/>
    <property type="match status" value="1"/>
</dbReference>
<feature type="domain" description="C-type lectin" evidence="1">
    <location>
        <begin position="114"/>
        <end position="243"/>
    </location>
</feature>
<proteinExistence type="predicted"/>
<dbReference type="InterPro" id="IPR016186">
    <property type="entry name" value="C-type_lectin-like/link_sf"/>
</dbReference>
<dbReference type="SUPFAM" id="SSF56436">
    <property type="entry name" value="C-type lectin-like"/>
    <property type="match status" value="1"/>
</dbReference>
<dbReference type="PANTHER" id="PTHR22803">
    <property type="entry name" value="MANNOSE, PHOSPHOLIPASE, LECTIN RECEPTOR RELATED"/>
    <property type="match status" value="1"/>
</dbReference>
<dbReference type="CDD" id="cd00037">
    <property type="entry name" value="CLECT"/>
    <property type="match status" value="1"/>
</dbReference>
<protein>
    <submittedName>
        <fullName evidence="4">C-type lectin domain-containing protein</fullName>
    </submittedName>
</protein>
<dbReference type="Proteomes" id="UP000271087">
    <property type="component" value="Unassembled WGS sequence"/>
</dbReference>
<dbReference type="OrthoDB" id="418245at2759"/>
<sequence>MIIFQPYHLSIIQQKRQQQLQSPRLSLPFILLLLLLQQNVVVATIFTDNTATVAIAATVAVATSISPIISATVISTTIATTTTTEQENDMKNVTDSKYTVSDIGLDCAQGWEKYRSKCFRVYTIERSWPQALLFCSRYGSQLARIESFGENNFLHRLINRQQKIFSINRNEFWIGVVAQQTEDEDAYFLWSDGTVISRYVGFWNDGQPDYRAGTCAKVSISTTTDGLRWNLEMCNTLLPFVCVLPACMKGKLK</sequence>
<keyword evidence="3" id="KW-1185">Reference proteome</keyword>
<evidence type="ECO:0000313" key="4">
    <source>
        <dbReference type="WBParaSite" id="nOo.2.0.1.t09565-RA"/>
    </source>
</evidence>
<dbReference type="STRING" id="42157.A0A182EN64"/>
<name>A0A182EN64_ONCOC</name>
<gene>
    <name evidence="2" type="ORF">NOO_LOCUS9565</name>
</gene>
<evidence type="ECO:0000259" key="1">
    <source>
        <dbReference type="PROSITE" id="PS50041"/>
    </source>
</evidence>
<dbReference type="InterPro" id="IPR016187">
    <property type="entry name" value="CTDL_fold"/>
</dbReference>
<evidence type="ECO:0000313" key="2">
    <source>
        <dbReference type="EMBL" id="VDM93091.1"/>
    </source>
</evidence>
<dbReference type="Gene3D" id="3.10.100.10">
    <property type="entry name" value="Mannose-Binding Protein A, subunit A"/>
    <property type="match status" value="1"/>
</dbReference>
<dbReference type="EMBL" id="UYRW01004755">
    <property type="protein sequence ID" value="VDM93091.1"/>
    <property type="molecule type" value="Genomic_DNA"/>
</dbReference>
<dbReference type="WBParaSite" id="nOo.2.0.1.t09565-RA">
    <property type="protein sequence ID" value="nOo.2.0.1.t09565-RA"/>
    <property type="gene ID" value="nOo.2.0.1.g09565"/>
</dbReference>
<dbReference type="InterPro" id="IPR001304">
    <property type="entry name" value="C-type_lectin-like"/>
</dbReference>
<reference evidence="4" key="1">
    <citation type="submission" date="2016-06" db="UniProtKB">
        <authorList>
            <consortium name="WormBaseParasite"/>
        </authorList>
    </citation>
    <scope>IDENTIFICATION</scope>
</reference>
<dbReference type="SMART" id="SM00034">
    <property type="entry name" value="CLECT"/>
    <property type="match status" value="1"/>
</dbReference>
<dbReference type="PROSITE" id="PS50041">
    <property type="entry name" value="C_TYPE_LECTIN_2"/>
    <property type="match status" value="1"/>
</dbReference>
<accession>A0A182EN64</accession>
<reference evidence="2 3" key="2">
    <citation type="submission" date="2018-08" db="EMBL/GenBank/DDBJ databases">
        <authorList>
            <person name="Laetsch R D."/>
            <person name="Stevens L."/>
            <person name="Kumar S."/>
            <person name="Blaxter L. M."/>
        </authorList>
    </citation>
    <scope>NUCLEOTIDE SEQUENCE [LARGE SCALE GENOMIC DNA]</scope>
</reference>